<dbReference type="AlphaFoldDB" id="A0A6A6TJA8"/>
<evidence type="ECO:0000259" key="1">
    <source>
        <dbReference type="Pfam" id="PF06985"/>
    </source>
</evidence>
<proteinExistence type="predicted"/>
<name>A0A6A6TJA8_9PLEO</name>
<dbReference type="EMBL" id="MU004302">
    <property type="protein sequence ID" value="KAF2660115.1"/>
    <property type="molecule type" value="Genomic_DNA"/>
</dbReference>
<dbReference type="InterPro" id="IPR010730">
    <property type="entry name" value="HET"/>
</dbReference>
<feature type="domain" description="Heterokaryon incompatibility" evidence="1">
    <location>
        <begin position="138"/>
        <end position="297"/>
    </location>
</feature>
<dbReference type="Pfam" id="PF06985">
    <property type="entry name" value="HET"/>
    <property type="match status" value="1"/>
</dbReference>
<sequence length="716" mass="81206">MGCAIDLERRRQPDFDFEKLARYIAACDDAYAGHRQSISERGDERAALARTDSGYSELETVTIKYGAGEPIVQDVSLLLPTFWNSDLDTPCMVCGQAFQQLDPPIRSVALERLDPLVVQVSNRHLNCVQASGVGIIPVSHVWHEAIAEANLSGKNTAEASRCLYKVLSEMLPTVNATFVNLFGRVELWHDYLSIPQWQRPIQQALLVMLPHIYKSAPLCLIHLDDISSQHIVAATKSCANANFWGAARRRRRYKWEDIWSVDQDTTQVDTRVTSDYQRYEALTRFFRARWFQRMWVSLEYAQCRQACVYTKDHTIIWNGDGNDCDSFSWLFDGFQQRMRQCVEDLGMDEFSKLFMNMPLPLLGPLADMRKNTRTTAGPSLSFGEALTFIAGRNCTCYRDRFLAMSSFLKCGDYASSIRDIPPDAADACLWVARKCLAIGDYSALLMLRKSQDLHPSARWLVGHKSMAWDMWDLGPLKPRPTTRKIHLVDNVIRLELDNVGAVEKLWEPHFKNEDHITVFDYVLQVILSHYPVIHSRSLQCILNTLDRVYAVPTFLRPSYAQFGLSNQYLLISGHGSEALKGLFEAHLQHPLISDVRLAVSGAIARQLGFQTQLKGTGSSWTRLSYASNPLHQEIGYHDCLARARCPSCTETFLYRVSILKGVKGVVYLYRIPQLEYTSSLRNGVGILVSENEIVGRMIYGTPACGCRELSQSVEIW</sequence>
<organism evidence="2 3">
    <name type="scientific">Lophiostoma macrostomum CBS 122681</name>
    <dbReference type="NCBI Taxonomy" id="1314788"/>
    <lineage>
        <taxon>Eukaryota</taxon>
        <taxon>Fungi</taxon>
        <taxon>Dikarya</taxon>
        <taxon>Ascomycota</taxon>
        <taxon>Pezizomycotina</taxon>
        <taxon>Dothideomycetes</taxon>
        <taxon>Pleosporomycetidae</taxon>
        <taxon>Pleosporales</taxon>
        <taxon>Lophiostomataceae</taxon>
        <taxon>Lophiostoma</taxon>
    </lineage>
</organism>
<accession>A0A6A6TJA8</accession>
<protein>
    <recommendedName>
        <fullName evidence="1">Heterokaryon incompatibility domain-containing protein</fullName>
    </recommendedName>
</protein>
<evidence type="ECO:0000313" key="3">
    <source>
        <dbReference type="Proteomes" id="UP000799324"/>
    </source>
</evidence>
<evidence type="ECO:0000313" key="2">
    <source>
        <dbReference type="EMBL" id="KAF2660115.1"/>
    </source>
</evidence>
<keyword evidence="3" id="KW-1185">Reference proteome</keyword>
<reference evidence="2" key="1">
    <citation type="journal article" date="2020" name="Stud. Mycol.">
        <title>101 Dothideomycetes genomes: a test case for predicting lifestyles and emergence of pathogens.</title>
        <authorList>
            <person name="Haridas S."/>
            <person name="Albert R."/>
            <person name="Binder M."/>
            <person name="Bloem J."/>
            <person name="Labutti K."/>
            <person name="Salamov A."/>
            <person name="Andreopoulos B."/>
            <person name="Baker S."/>
            <person name="Barry K."/>
            <person name="Bills G."/>
            <person name="Bluhm B."/>
            <person name="Cannon C."/>
            <person name="Castanera R."/>
            <person name="Culley D."/>
            <person name="Daum C."/>
            <person name="Ezra D."/>
            <person name="Gonzalez J."/>
            <person name="Henrissat B."/>
            <person name="Kuo A."/>
            <person name="Liang C."/>
            <person name="Lipzen A."/>
            <person name="Lutzoni F."/>
            <person name="Magnuson J."/>
            <person name="Mondo S."/>
            <person name="Nolan M."/>
            <person name="Ohm R."/>
            <person name="Pangilinan J."/>
            <person name="Park H.-J."/>
            <person name="Ramirez L."/>
            <person name="Alfaro M."/>
            <person name="Sun H."/>
            <person name="Tritt A."/>
            <person name="Yoshinaga Y."/>
            <person name="Zwiers L.-H."/>
            <person name="Turgeon B."/>
            <person name="Goodwin S."/>
            <person name="Spatafora J."/>
            <person name="Crous P."/>
            <person name="Grigoriev I."/>
        </authorList>
    </citation>
    <scope>NUCLEOTIDE SEQUENCE</scope>
    <source>
        <strain evidence="2">CBS 122681</strain>
    </source>
</reference>
<gene>
    <name evidence="2" type="ORF">K491DRAFT_688719</name>
</gene>
<dbReference type="OrthoDB" id="5382128at2759"/>
<dbReference type="Proteomes" id="UP000799324">
    <property type="component" value="Unassembled WGS sequence"/>
</dbReference>